<feature type="transmembrane region" description="Helical" evidence="1">
    <location>
        <begin position="6"/>
        <end position="27"/>
    </location>
</feature>
<reference evidence="2" key="1">
    <citation type="submission" date="2014-05" db="EMBL/GenBank/DDBJ databases">
        <authorList>
            <person name="Chronopoulou M."/>
        </authorList>
    </citation>
    <scope>NUCLEOTIDE SEQUENCE</scope>
    <source>
        <tissue evidence="2">Whole organism</tissue>
    </source>
</reference>
<evidence type="ECO:0000313" key="2">
    <source>
        <dbReference type="EMBL" id="CDW48585.1"/>
    </source>
</evidence>
<proteinExistence type="predicted"/>
<name>A0A0K2VDY4_LEPSM</name>
<keyword evidence="1" id="KW-0472">Membrane</keyword>
<dbReference type="EMBL" id="HACA01031224">
    <property type="protein sequence ID" value="CDW48585.1"/>
    <property type="molecule type" value="Transcribed_RNA"/>
</dbReference>
<keyword evidence="1" id="KW-1133">Transmembrane helix</keyword>
<sequence length="49" mass="5846">YRASNGSLHCLYPGILFPNEGVLYFFIKFYSFSRRNFHLVVSRRIRSSE</sequence>
<organism evidence="2">
    <name type="scientific">Lepeophtheirus salmonis</name>
    <name type="common">Salmon louse</name>
    <name type="synonym">Caligus salmonis</name>
    <dbReference type="NCBI Taxonomy" id="72036"/>
    <lineage>
        <taxon>Eukaryota</taxon>
        <taxon>Metazoa</taxon>
        <taxon>Ecdysozoa</taxon>
        <taxon>Arthropoda</taxon>
        <taxon>Crustacea</taxon>
        <taxon>Multicrustacea</taxon>
        <taxon>Hexanauplia</taxon>
        <taxon>Copepoda</taxon>
        <taxon>Siphonostomatoida</taxon>
        <taxon>Caligidae</taxon>
        <taxon>Lepeophtheirus</taxon>
    </lineage>
</organism>
<keyword evidence="1" id="KW-0812">Transmembrane</keyword>
<feature type="non-terminal residue" evidence="2">
    <location>
        <position position="1"/>
    </location>
</feature>
<protein>
    <submittedName>
        <fullName evidence="2">Uncharacterized protein</fullName>
    </submittedName>
</protein>
<accession>A0A0K2VDY4</accession>
<dbReference type="AlphaFoldDB" id="A0A0K2VDY4"/>
<evidence type="ECO:0000256" key="1">
    <source>
        <dbReference type="SAM" id="Phobius"/>
    </source>
</evidence>